<dbReference type="PROSITE" id="PS50977">
    <property type="entry name" value="HTH_TETR_2"/>
    <property type="match status" value="1"/>
</dbReference>
<evidence type="ECO:0000256" key="2">
    <source>
        <dbReference type="ARBA" id="ARBA00023125"/>
    </source>
</evidence>
<evidence type="ECO:0000256" key="4">
    <source>
        <dbReference type="PROSITE-ProRule" id="PRU00335"/>
    </source>
</evidence>
<reference evidence="6 7" key="1">
    <citation type="submission" date="2019-03" db="EMBL/GenBank/DDBJ databases">
        <title>Three New Species of Nocardioides, Nocardioides euryhalodurans sp. nov., Nocardioides seonyuensis sp. nov. and Nocardioides eburneoflavus sp. nov., Iolated from Soil.</title>
        <authorList>
            <person name="Roh S.G."/>
            <person name="Lee C."/>
            <person name="Kim M.-K."/>
            <person name="Kim S.B."/>
        </authorList>
    </citation>
    <scope>NUCLEOTIDE SEQUENCE [LARGE SCALE GENOMIC DNA]</scope>
    <source>
        <strain evidence="6 7">MMS17-SY117</strain>
    </source>
</reference>
<proteinExistence type="predicted"/>
<dbReference type="EMBL" id="CP038267">
    <property type="protein sequence ID" value="QBR94435.1"/>
    <property type="molecule type" value="Genomic_DNA"/>
</dbReference>
<gene>
    <name evidence="6" type="ORF">EXE57_10125</name>
</gene>
<feature type="DNA-binding region" description="H-T-H motif" evidence="4">
    <location>
        <begin position="34"/>
        <end position="53"/>
    </location>
</feature>
<dbReference type="PANTHER" id="PTHR47506:SF6">
    <property type="entry name" value="HTH-TYPE TRANSCRIPTIONAL REPRESSOR NEMR"/>
    <property type="match status" value="1"/>
</dbReference>
<dbReference type="Pfam" id="PF00440">
    <property type="entry name" value="TetR_N"/>
    <property type="match status" value="1"/>
</dbReference>
<protein>
    <submittedName>
        <fullName evidence="6">TetR/AcrR family transcriptional regulator</fullName>
    </submittedName>
</protein>
<dbReference type="SUPFAM" id="SSF46689">
    <property type="entry name" value="Homeodomain-like"/>
    <property type="match status" value="1"/>
</dbReference>
<sequence>MTAPPTDQPLTPRALRILETASQLFYRHGIHAVGVDTIAAESGVTKRTLYDRFGSKDALVTAYLQRRHDDWWARLEDRLAGAGGPRALAVFDAYAEDAPAVERGCAFLNGAAELPTDHPGMVVVRDHKQQVQRRLRELVAEDCPHLEDPRAVADHVFLLLEGAVAHRGIDEDDHRLAQARGLAGDLLLP</sequence>
<dbReference type="InterPro" id="IPR009057">
    <property type="entry name" value="Homeodomain-like_sf"/>
</dbReference>
<evidence type="ECO:0000313" key="7">
    <source>
        <dbReference type="Proteomes" id="UP000294894"/>
    </source>
</evidence>
<dbReference type="InterPro" id="IPR036271">
    <property type="entry name" value="Tet_transcr_reg_TetR-rel_C_sf"/>
</dbReference>
<keyword evidence="2 4" id="KW-0238">DNA-binding</keyword>
<dbReference type="Gene3D" id="1.10.357.10">
    <property type="entry name" value="Tetracycline Repressor, domain 2"/>
    <property type="match status" value="1"/>
</dbReference>
<dbReference type="OrthoDB" id="4214267at2"/>
<dbReference type="SUPFAM" id="SSF48498">
    <property type="entry name" value="Tetracyclin repressor-like, C-terminal domain"/>
    <property type="match status" value="1"/>
</dbReference>
<keyword evidence="7" id="KW-1185">Reference proteome</keyword>
<evidence type="ECO:0000259" key="5">
    <source>
        <dbReference type="PROSITE" id="PS50977"/>
    </source>
</evidence>
<keyword evidence="1" id="KW-0805">Transcription regulation</keyword>
<accession>A0A4P7GQ95</accession>
<evidence type="ECO:0000256" key="1">
    <source>
        <dbReference type="ARBA" id="ARBA00023015"/>
    </source>
</evidence>
<dbReference type="InterPro" id="IPR001647">
    <property type="entry name" value="HTH_TetR"/>
</dbReference>
<dbReference type="KEGG" id="noy:EXE57_10125"/>
<evidence type="ECO:0000256" key="3">
    <source>
        <dbReference type="ARBA" id="ARBA00023163"/>
    </source>
</evidence>
<dbReference type="PRINTS" id="PR00455">
    <property type="entry name" value="HTHTETR"/>
</dbReference>
<dbReference type="PANTHER" id="PTHR47506">
    <property type="entry name" value="TRANSCRIPTIONAL REGULATORY PROTEIN"/>
    <property type="match status" value="1"/>
</dbReference>
<dbReference type="GO" id="GO:0003677">
    <property type="term" value="F:DNA binding"/>
    <property type="evidence" value="ECO:0007669"/>
    <property type="project" value="UniProtKB-UniRule"/>
</dbReference>
<evidence type="ECO:0000313" key="6">
    <source>
        <dbReference type="EMBL" id="QBR94435.1"/>
    </source>
</evidence>
<keyword evidence="3" id="KW-0804">Transcription</keyword>
<feature type="domain" description="HTH tetR-type" evidence="5">
    <location>
        <begin position="11"/>
        <end position="71"/>
    </location>
</feature>
<dbReference type="AlphaFoldDB" id="A0A4P7GQ95"/>
<organism evidence="6 7">
    <name type="scientific">Nocardioides euryhalodurans</name>
    <dbReference type="NCBI Taxonomy" id="2518370"/>
    <lineage>
        <taxon>Bacteria</taxon>
        <taxon>Bacillati</taxon>
        <taxon>Actinomycetota</taxon>
        <taxon>Actinomycetes</taxon>
        <taxon>Propionibacteriales</taxon>
        <taxon>Nocardioidaceae</taxon>
        <taxon>Nocardioides</taxon>
    </lineage>
</organism>
<dbReference type="Proteomes" id="UP000294894">
    <property type="component" value="Chromosome"/>
</dbReference>
<name>A0A4P7GQ95_9ACTN</name>